<comment type="caution">
    <text evidence="2">The sequence shown here is derived from an EMBL/GenBank/DDBJ whole genome shotgun (WGS) entry which is preliminary data.</text>
</comment>
<dbReference type="InterPro" id="IPR006674">
    <property type="entry name" value="HD_domain"/>
</dbReference>
<proteinExistence type="predicted"/>
<organism evidence="2 3">
    <name type="scientific">Candidatus Woesebacteria bacterium RIFCSPHIGHO2_01_FULL_38_26b</name>
    <dbReference type="NCBI Taxonomy" id="1802491"/>
    <lineage>
        <taxon>Bacteria</taxon>
        <taxon>Candidatus Woeseibacteriota</taxon>
    </lineage>
</organism>
<evidence type="ECO:0000313" key="3">
    <source>
        <dbReference type="Proteomes" id="UP000176741"/>
    </source>
</evidence>
<dbReference type="SMART" id="SM00471">
    <property type="entry name" value="HDc"/>
    <property type="match status" value="1"/>
</dbReference>
<dbReference type="PANTHER" id="PTHR11373">
    <property type="entry name" value="DEOXYNUCLEOSIDE TRIPHOSPHATE TRIPHOSPHOHYDROLASE"/>
    <property type="match status" value="1"/>
</dbReference>
<protein>
    <recommendedName>
        <fullName evidence="1">HD domain-containing protein</fullName>
    </recommendedName>
</protein>
<dbReference type="AlphaFoldDB" id="A0A1F7XVR8"/>
<dbReference type="GO" id="GO:0006203">
    <property type="term" value="P:dGTP catabolic process"/>
    <property type="evidence" value="ECO:0007669"/>
    <property type="project" value="TreeGrafter"/>
</dbReference>
<dbReference type="CDD" id="cd00077">
    <property type="entry name" value="HDc"/>
    <property type="match status" value="1"/>
</dbReference>
<evidence type="ECO:0000313" key="2">
    <source>
        <dbReference type="EMBL" id="OGM19132.1"/>
    </source>
</evidence>
<evidence type="ECO:0000259" key="1">
    <source>
        <dbReference type="PROSITE" id="PS51831"/>
    </source>
</evidence>
<reference evidence="2 3" key="1">
    <citation type="journal article" date="2016" name="Nat. Commun.">
        <title>Thousands of microbial genomes shed light on interconnected biogeochemical processes in an aquifer system.</title>
        <authorList>
            <person name="Anantharaman K."/>
            <person name="Brown C.T."/>
            <person name="Hug L.A."/>
            <person name="Sharon I."/>
            <person name="Castelle C.J."/>
            <person name="Probst A.J."/>
            <person name="Thomas B.C."/>
            <person name="Singh A."/>
            <person name="Wilkins M.J."/>
            <person name="Karaoz U."/>
            <person name="Brodie E.L."/>
            <person name="Williams K.H."/>
            <person name="Hubbard S.S."/>
            <person name="Banfield J.F."/>
        </authorList>
    </citation>
    <scope>NUCLEOTIDE SEQUENCE [LARGE SCALE GENOMIC DNA]</scope>
</reference>
<dbReference type="InterPro" id="IPR050135">
    <property type="entry name" value="dGTPase-like"/>
</dbReference>
<dbReference type="PANTHER" id="PTHR11373:SF41">
    <property type="entry name" value="METAL-DEPENDENT PHOSPHOHYDROLASE"/>
    <property type="match status" value="1"/>
</dbReference>
<name>A0A1F7XVR8_9BACT</name>
<dbReference type="InterPro" id="IPR003607">
    <property type="entry name" value="HD/PDEase_dom"/>
</dbReference>
<gene>
    <name evidence="2" type="ORF">A2771_01355</name>
</gene>
<dbReference type="Gene3D" id="1.10.3210.10">
    <property type="entry name" value="Hypothetical protein af1432"/>
    <property type="match status" value="1"/>
</dbReference>
<dbReference type="EMBL" id="MGGD01000080">
    <property type="protein sequence ID" value="OGM19132.1"/>
    <property type="molecule type" value="Genomic_DNA"/>
</dbReference>
<dbReference type="Proteomes" id="UP000176741">
    <property type="component" value="Unassembled WGS sequence"/>
</dbReference>
<dbReference type="SUPFAM" id="SSF109604">
    <property type="entry name" value="HD-domain/PDEase-like"/>
    <property type="match status" value="1"/>
</dbReference>
<dbReference type="PROSITE" id="PS51831">
    <property type="entry name" value="HD"/>
    <property type="match status" value="1"/>
</dbReference>
<sequence length="327" mass="37817">MRERLFVEKDRIYGENTFESPIICNLIASSPLQRLKGLSQFGVPDEFYHLVSYSRFEHSLGVMMLLKRFNASEEEQVAGLLHDVSHKAFSHVYDWVVGTASTESSQDDGHLDFLKKSEIAEILEHYEYSVEAMTDYHRYGLLERESPDLCADRVDYSLREFDPEAASKVFNGLMVYDGQIVCRDRETAALFGRVFLDRQMNHWGEFEGVARYHIFSKILKYALGNGIIQKEDFSHDDDYVVSKMKASADEQIINIFSYLRQRKLPQVHEGVIVHKKFRYIDPLFLSEGKAIRLSETDDEFSNLLEDARKVNSEGILVPNISIKFIDK</sequence>
<feature type="domain" description="HD" evidence="1">
    <location>
        <begin position="55"/>
        <end position="157"/>
    </location>
</feature>
<accession>A0A1F7XVR8</accession>
<dbReference type="Pfam" id="PF01966">
    <property type="entry name" value="HD"/>
    <property type="match status" value="1"/>
</dbReference>
<dbReference type="GO" id="GO:0008832">
    <property type="term" value="F:dGTPase activity"/>
    <property type="evidence" value="ECO:0007669"/>
    <property type="project" value="TreeGrafter"/>
</dbReference>